<accession>A0A837D864</accession>
<gene>
    <name evidence="1" type="ORF">MINT15_09210</name>
</gene>
<dbReference type="RefSeq" id="WP_037308810.1">
    <property type="nucleotide sequence ID" value="NZ_FOWS01000004.1"/>
</dbReference>
<protein>
    <recommendedName>
        <fullName evidence="3">Signal peptidase I</fullName>
    </recommendedName>
</protein>
<dbReference type="AlphaFoldDB" id="A0A837D864"/>
<organism evidence="1 2">
    <name type="scientific">Saccharomonospora viridis</name>
    <dbReference type="NCBI Taxonomy" id="1852"/>
    <lineage>
        <taxon>Bacteria</taxon>
        <taxon>Bacillati</taxon>
        <taxon>Actinomycetota</taxon>
        <taxon>Actinomycetes</taxon>
        <taxon>Pseudonocardiales</taxon>
        <taxon>Pseudonocardiaceae</taxon>
        <taxon>Saccharomonospora</taxon>
    </lineage>
</organism>
<dbReference type="InterPro" id="IPR011051">
    <property type="entry name" value="RmlC_Cupin_sf"/>
</dbReference>
<sequence length="117" mass="12976">MVENWCIGNAVEDGADTRGWFVGHSIDPSQGVRSSKDVEVKWAHHPKGDKRPEWTSGDQRTTLVLLVNGRFRVDTTEGTATLTKQGDYVMWGPGVDHSWEALEESTVLAVRWPPSTG</sequence>
<proteinExistence type="predicted"/>
<dbReference type="EMBL" id="JRZE01000003">
    <property type="protein sequence ID" value="KHF44039.1"/>
    <property type="molecule type" value="Genomic_DNA"/>
</dbReference>
<dbReference type="Proteomes" id="UP000030848">
    <property type="component" value="Unassembled WGS sequence"/>
</dbReference>
<dbReference type="InterPro" id="IPR014710">
    <property type="entry name" value="RmlC-like_jellyroll"/>
</dbReference>
<evidence type="ECO:0000313" key="2">
    <source>
        <dbReference type="Proteomes" id="UP000030848"/>
    </source>
</evidence>
<dbReference type="SUPFAM" id="SSF51182">
    <property type="entry name" value="RmlC-like cupins"/>
    <property type="match status" value="1"/>
</dbReference>
<evidence type="ECO:0000313" key="1">
    <source>
        <dbReference type="EMBL" id="KHF44039.1"/>
    </source>
</evidence>
<dbReference type="Gene3D" id="2.60.120.10">
    <property type="entry name" value="Jelly Rolls"/>
    <property type="match status" value="1"/>
</dbReference>
<evidence type="ECO:0008006" key="3">
    <source>
        <dbReference type="Google" id="ProtNLM"/>
    </source>
</evidence>
<comment type="caution">
    <text evidence="1">The sequence shown here is derived from an EMBL/GenBank/DDBJ whole genome shotgun (WGS) entry which is preliminary data.</text>
</comment>
<reference evidence="1 2" key="1">
    <citation type="submission" date="2014-10" db="EMBL/GenBank/DDBJ databases">
        <title>Genome sequence of Micropolyspora internatus JCM3315.</title>
        <authorList>
            <person name="Shin S.-K."/>
            <person name="Yi H."/>
        </authorList>
    </citation>
    <scope>NUCLEOTIDE SEQUENCE [LARGE SCALE GENOMIC DNA]</scope>
    <source>
        <strain evidence="1 2">JCM 3315</strain>
    </source>
</reference>
<dbReference type="OrthoDB" id="3556170at2"/>
<name>A0A837D864_9PSEU</name>